<protein>
    <submittedName>
        <fullName evidence="6">Transcriptional regulator, TetR family</fullName>
    </submittedName>
</protein>
<dbReference type="InterPro" id="IPR009057">
    <property type="entry name" value="Homeodomain-like_sf"/>
</dbReference>
<dbReference type="AlphaFoldDB" id="S7T4V0"/>
<dbReference type="Proteomes" id="UP000014975">
    <property type="component" value="Unassembled WGS sequence"/>
</dbReference>
<keyword evidence="2 4" id="KW-0238">DNA-binding</keyword>
<dbReference type="PROSITE" id="PS50977">
    <property type="entry name" value="HTH_TETR_2"/>
    <property type="match status" value="1"/>
</dbReference>
<proteinExistence type="predicted"/>
<keyword evidence="1" id="KW-0805">Transcription regulation</keyword>
<name>S7T4V0_9BACT</name>
<evidence type="ECO:0000256" key="4">
    <source>
        <dbReference type="PROSITE-ProRule" id="PRU00335"/>
    </source>
</evidence>
<dbReference type="PANTHER" id="PTHR30055">
    <property type="entry name" value="HTH-TYPE TRANSCRIPTIONAL REGULATOR RUTR"/>
    <property type="match status" value="1"/>
</dbReference>
<dbReference type="EMBL" id="ATHI01000028">
    <property type="protein sequence ID" value="EPR31525.1"/>
    <property type="molecule type" value="Genomic_DNA"/>
</dbReference>
<evidence type="ECO:0000256" key="1">
    <source>
        <dbReference type="ARBA" id="ARBA00023015"/>
    </source>
</evidence>
<accession>S7T4V0</accession>
<reference evidence="6 7" key="1">
    <citation type="journal article" date="2013" name="Genome Announc.">
        <title>Draft genome sequences for three mercury-methylating, sulfate-reducing bacteria.</title>
        <authorList>
            <person name="Brown S.D."/>
            <person name="Hurt R.A.Jr."/>
            <person name="Gilmour C.C."/>
            <person name="Elias D.A."/>
        </authorList>
    </citation>
    <scope>NUCLEOTIDE SEQUENCE [LARGE SCALE GENOMIC DNA]</scope>
    <source>
        <strain evidence="6 7">DSM 16529</strain>
    </source>
</reference>
<gene>
    <name evidence="6" type="ORF">dsat_0849</name>
</gene>
<dbReference type="GO" id="GO:0000976">
    <property type="term" value="F:transcription cis-regulatory region binding"/>
    <property type="evidence" value="ECO:0007669"/>
    <property type="project" value="TreeGrafter"/>
</dbReference>
<evidence type="ECO:0000313" key="7">
    <source>
        <dbReference type="Proteomes" id="UP000014975"/>
    </source>
</evidence>
<dbReference type="Pfam" id="PF00440">
    <property type="entry name" value="TetR_N"/>
    <property type="match status" value="1"/>
</dbReference>
<comment type="caution">
    <text evidence="6">The sequence shown here is derived from an EMBL/GenBank/DDBJ whole genome shotgun (WGS) entry which is preliminary data.</text>
</comment>
<dbReference type="InterPro" id="IPR001647">
    <property type="entry name" value="HTH_TetR"/>
</dbReference>
<dbReference type="SUPFAM" id="SSF48498">
    <property type="entry name" value="Tetracyclin repressor-like, C-terminal domain"/>
    <property type="match status" value="1"/>
</dbReference>
<dbReference type="PATRIC" id="fig|1121439.3.peg.2218"/>
<dbReference type="eggNOG" id="COG1309">
    <property type="taxonomic scope" value="Bacteria"/>
</dbReference>
<keyword evidence="3" id="KW-0804">Transcription</keyword>
<keyword evidence="7" id="KW-1185">Reference proteome</keyword>
<dbReference type="STRING" id="1121439.dsat_0849"/>
<evidence type="ECO:0000256" key="3">
    <source>
        <dbReference type="ARBA" id="ARBA00023163"/>
    </source>
</evidence>
<dbReference type="Gene3D" id="1.10.10.60">
    <property type="entry name" value="Homeodomain-like"/>
    <property type="match status" value="1"/>
</dbReference>
<sequence>MDADNVSSRDKILHAARALFGELGYADTTFKRIAEKSGAALGLITHYFGSKEKLFVASSLSVLDELEQAARAGGAGKPSGLDSVIGFVAAYFAFTLKAGQDFMILVRCSPYSDLKGDVNKDDIVGRFEGMINELSRLLKLGMEDGSVVRAEPFRLATVIFASIVGSVRTRLLSPYCPDNYFDEALAFIRRAVAADTGSEV</sequence>
<dbReference type="InterPro" id="IPR036271">
    <property type="entry name" value="Tet_transcr_reg_TetR-rel_C_sf"/>
</dbReference>
<feature type="DNA-binding region" description="H-T-H motif" evidence="4">
    <location>
        <begin position="29"/>
        <end position="48"/>
    </location>
</feature>
<dbReference type="PRINTS" id="PR00455">
    <property type="entry name" value="HTHTETR"/>
</dbReference>
<dbReference type="Gene3D" id="1.10.357.10">
    <property type="entry name" value="Tetracycline Repressor, domain 2"/>
    <property type="match status" value="1"/>
</dbReference>
<dbReference type="InterPro" id="IPR050109">
    <property type="entry name" value="HTH-type_TetR-like_transc_reg"/>
</dbReference>
<evidence type="ECO:0000313" key="6">
    <source>
        <dbReference type="EMBL" id="EPR31525.1"/>
    </source>
</evidence>
<dbReference type="RefSeq" id="WP_020887546.1">
    <property type="nucleotide sequence ID" value="NZ_ATHI01000028.1"/>
</dbReference>
<feature type="domain" description="HTH tetR-type" evidence="5">
    <location>
        <begin position="6"/>
        <end position="66"/>
    </location>
</feature>
<organism evidence="6 7">
    <name type="scientific">Alkalidesulfovibrio alkalitolerans DSM 16529</name>
    <dbReference type="NCBI Taxonomy" id="1121439"/>
    <lineage>
        <taxon>Bacteria</taxon>
        <taxon>Pseudomonadati</taxon>
        <taxon>Thermodesulfobacteriota</taxon>
        <taxon>Desulfovibrionia</taxon>
        <taxon>Desulfovibrionales</taxon>
        <taxon>Desulfovibrionaceae</taxon>
        <taxon>Alkalidesulfovibrio</taxon>
    </lineage>
</organism>
<dbReference type="OrthoDB" id="5511609at2"/>
<dbReference type="PANTHER" id="PTHR30055:SF234">
    <property type="entry name" value="HTH-TYPE TRANSCRIPTIONAL REGULATOR BETI"/>
    <property type="match status" value="1"/>
</dbReference>
<evidence type="ECO:0000259" key="5">
    <source>
        <dbReference type="PROSITE" id="PS50977"/>
    </source>
</evidence>
<dbReference type="SUPFAM" id="SSF46689">
    <property type="entry name" value="Homeodomain-like"/>
    <property type="match status" value="1"/>
</dbReference>
<dbReference type="GO" id="GO:0003700">
    <property type="term" value="F:DNA-binding transcription factor activity"/>
    <property type="evidence" value="ECO:0007669"/>
    <property type="project" value="TreeGrafter"/>
</dbReference>
<evidence type="ECO:0000256" key="2">
    <source>
        <dbReference type="ARBA" id="ARBA00023125"/>
    </source>
</evidence>